<dbReference type="InterPro" id="IPR004886">
    <property type="entry name" value="Glucanosyltransferase"/>
</dbReference>
<accession>A0AAE0TM65</accession>
<dbReference type="GO" id="GO:0071970">
    <property type="term" value="P:fungal-type cell wall (1-&gt;3)-beta-D-glucan biosynthetic process"/>
    <property type="evidence" value="ECO:0007669"/>
    <property type="project" value="TreeGrafter"/>
</dbReference>
<evidence type="ECO:0000256" key="4">
    <source>
        <dbReference type="ARBA" id="ARBA00022679"/>
    </source>
</evidence>
<sequence length="413" mass="45185">MAASQGCAPITVHGRQFKQGDARFVVRGVVYQVADKDDPTADDCLSGLQEDIKLFIELGLNTIYVYTIDPNKAHGRAMKLLEDAGIYVVAGITTTKYSINRLSPLSSYKSEHLQYWFSVIDTMALFNNTLGLFNGNSVINSNQNKNGKSTLTGASAPVLKAVARDLKRYMALKHSKTGLRVLPLGYAASMMPENFTILRYLASGSEAERLDFWACCNYSWISPSSLKTSEYGAMIEQYGRGDVPNIPIFFSEYGCRRQGQARPFDDTTAIYSPPMLSRFSGGCVYEFFQSVNEYGLVEFCSSEHVATEADQALRRAAEERRKDVVETRSRAGGEIMVYRDFVNLRERLAAAAQDVAAAPAVAEVGELGITSIAGASGPPTAHTAWPWEPEHAEPKSCVDWAAVEESVGGLADG</sequence>
<keyword evidence="8 9" id="KW-0449">Lipoprotein</keyword>
<keyword evidence="11" id="KW-1185">Reference proteome</keyword>
<evidence type="ECO:0000256" key="2">
    <source>
        <dbReference type="ARBA" id="ARBA00007528"/>
    </source>
</evidence>
<comment type="similarity">
    <text evidence="2 9">Belongs to the glycosyl hydrolase 72 family.</text>
</comment>
<evidence type="ECO:0000256" key="8">
    <source>
        <dbReference type="ARBA" id="ARBA00023288"/>
    </source>
</evidence>
<comment type="subcellular location">
    <subcellularLocation>
        <location evidence="1 9">Cell membrane</location>
        <topology evidence="1 9">Lipid-anchor</topology>
        <topology evidence="1 9">GPI-anchor</topology>
    </subcellularLocation>
</comment>
<protein>
    <recommendedName>
        <fullName evidence="9">1,3-beta-glucanosyltransferase</fullName>
        <ecNumber evidence="9">2.4.1.-</ecNumber>
    </recommendedName>
</protein>
<evidence type="ECO:0000256" key="1">
    <source>
        <dbReference type="ARBA" id="ARBA00004609"/>
    </source>
</evidence>
<comment type="function">
    <text evidence="9">Splits internally a 1,3-beta-glucan molecule and transfers the newly generated reducing end (the donor) to the non-reducing end of another 1,3-beta-glucan molecule (the acceptor) forming a 1,3-beta linkage, resulting in the elongation of 1,3-beta-glucan chains in the cell wall.</text>
</comment>
<dbReference type="EMBL" id="JAUTXT010000106">
    <property type="protein sequence ID" value="KAK3669170.1"/>
    <property type="molecule type" value="Genomic_DNA"/>
</dbReference>
<dbReference type="GO" id="GO:0005886">
    <property type="term" value="C:plasma membrane"/>
    <property type="evidence" value="ECO:0007669"/>
    <property type="project" value="UniProtKB-SubCell"/>
</dbReference>
<dbReference type="Pfam" id="PF03198">
    <property type="entry name" value="Glyco_hydro_72"/>
    <property type="match status" value="1"/>
</dbReference>
<dbReference type="Proteomes" id="UP001274830">
    <property type="component" value="Unassembled WGS sequence"/>
</dbReference>
<evidence type="ECO:0000313" key="11">
    <source>
        <dbReference type="Proteomes" id="UP001274830"/>
    </source>
</evidence>
<reference evidence="10" key="1">
    <citation type="submission" date="2023-07" db="EMBL/GenBank/DDBJ databases">
        <title>Black Yeasts Isolated from many extreme environments.</title>
        <authorList>
            <person name="Coleine C."/>
            <person name="Stajich J.E."/>
            <person name="Selbmann L."/>
        </authorList>
    </citation>
    <scope>NUCLEOTIDE SEQUENCE</scope>
    <source>
        <strain evidence="10">CCFEE 5485</strain>
    </source>
</reference>
<keyword evidence="4 9" id="KW-0808">Transferase</keyword>
<dbReference type="InterPro" id="IPR017853">
    <property type="entry name" value="GH"/>
</dbReference>
<organism evidence="10 11">
    <name type="scientific">Recurvomyces mirabilis</name>
    <dbReference type="NCBI Taxonomy" id="574656"/>
    <lineage>
        <taxon>Eukaryota</taxon>
        <taxon>Fungi</taxon>
        <taxon>Dikarya</taxon>
        <taxon>Ascomycota</taxon>
        <taxon>Pezizomycotina</taxon>
        <taxon>Dothideomycetes</taxon>
        <taxon>Dothideomycetidae</taxon>
        <taxon>Mycosphaerellales</taxon>
        <taxon>Teratosphaeriaceae</taxon>
        <taxon>Recurvomyces</taxon>
    </lineage>
</organism>
<dbReference type="PANTHER" id="PTHR31468:SF5">
    <property type="entry name" value="1,3-BETA-GLUCANOSYLTRANSFERASE GAS5"/>
    <property type="match status" value="1"/>
</dbReference>
<name>A0AAE0TM65_9PEZI</name>
<evidence type="ECO:0000313" key="10">
    <source>
        <dbReference type="EMBL" id="KAK3669170.1"/>
    </source>
</evidence>
<dbReference type="EC" id="2.4.1.-" evidence="9"/>
<dbReference type="PANTHER" id="PTHR31468">
    <property type="entry name" value="1,3-BETA-GLUCANOSYLTRANSFERASE GAS1"/>
    <property type="match status" value="1"/>
</dbReference>
<dbReference type="AlphaFoldDB" id="A0AAE0TM65"/>
<evidence type="ECO:0000256" key="9">
    <source>
        <dbReference type="RuleBase" id="RU361209"/>
    </source>
</evidence>
<keyword evidence="6 9" id="KW-0472">Membrane</keyword>
<keyword evidence="7" id="KW-0325">Glycoprotein</keyword>
<dbReference type="GO" id="GO:0042124">
    <property type="term" value="F:1,3-beta-glucanosyltransferase activity"/>
    <property type="evidence" value="ECO:0007669"/>
    <property type="project" value="TreeGrafter"/>
</dbReference>
<dbReference type="GO" id="GO:0098552">
    <property type="term" value="C:side of membrane"/>
    <property type="evidence" value="ECO:0007669"/>
    <property type="project" value="UniProtKB-KW"/>
</dbReference>
<gene>
    <name evidence="10" type="ORF">LTR78_010951</name>
</gene>
<evidence type="ECO:0000256" key="7">
    <source>
        <dbReference type="ARBA" id="ARBA00023180"/>
    </source>
</evidence>
<dbReference type="SUPFAM" id="SSF51445">
    <property type="entry name" value="(Trans)glycosidases"/>
    <property type="match status" value="1"/>
</dbReference>
<keyword evidence="3 9" id="KW-0336">GPI-anchor</keyword>
<evidence type="ECO:0000256" key="6">
    <source>
        <dbReference type="ARBA" id="ARBA00023136"/>
    </source>
</evidence>
<comment type="caution">
    <text evidence="10">The sequence shown here is derived from an EMBL/GenBank/DDBJ whole genome shotgun (WGS) entry which is preliminary data.</text>
</comment>
<evidence type="ECO:0000256" key="3">
    <source>
        <dbReference type="ARBA" id="ARBA00022622"/>
    </source>
</evidence>
<evidence type="ECO:0000256" key="5">
    <source>
        <dbReference type="ARBA" id="ARBA00022729"/>
    </source>
</evidence>
<proteinExistence type="inferred from homology"/>
<dbReference type="Gene3D" id="3.20.20.80">
    <property type="entry name" value="Glycosidases"/>
    <property type="match status" value="1"/>
</dbReference>
<keyword evidence="5" id="KW-0732">Signal</keyword>
<dbReference type="GO" id="GO:0031505">
    <property type="term" value="P:fungal-type cell wall organization"/>
    <property type="evidence" value="ECO:0007669"/>
    <property type="project" value="TreeGrafter"/>
</dbReference>